<reference evidence="2" key="1">
    <citation type="journal article" date="2019" name="Int. J. Syst. Evol. Microbiol.">
        <title>The Global Catalogue of Microorganisms (GCM) 10K type strain sequencing project: providing services to taxonomists for standard genome sequencing and annotation.</title>
        <authorList>
            <consortium name="The Broad Institute Genomics Platform"/>
            <consortium name="The Broad Institute Genome Sequencing Center for Infectious Disease"/>
            <person name="Wu L."/>
            <person name="Ma J."/>
        </authorList>
    </citation>
    <scope>NUCLEOTIDE SEQUENCE [LARGE SCALE GENOMIC DNA]</scope>
    <source>
        <strain evidence="2">CCUG 62221</strain>
    </source>
</reference>
<keyword evidence="2" id="KW-1185">Reference proteome</keyword>
<dbReference type="RefSeq" id="WP_386809981.1">
    <property type="nucleotide sequence ID" value="NZ_JBHTMV010000009.1"/>
</dbReference>
<dbReference type="EMBL" id="JBHTMV010000009">
    <property type="protein sequence ID" value="MFD1294678.1"/>
    <property type="molecule type" value="Genomic_DNA"/>
</dbReference>
<accession>A0ABW3WR52</accession>
<proteinExistence type="predicted"/>
<organism evidence="1 2">
    <name type="scientific">Lutibacter holmesii</name>
    <dbReference type="NCBI Taxonomy" id="1137985"/>
    <lineage>
        <taxon>Bacteria</taxon>
        <taxon>Pseudomonadati</taxon>
        <taxon>Bacteroidota</taxon>
        <taxon>Flavobacteriia</taxon>
        <taxon>Flavobacteriales</taxon>
        <taxon>Flavobacteriaceae</taxon>
        <taxon>Lutibacter</taxon>
    </lineage>
</organism>
<evidence type="ECO:0000313" key="1">
    <source>
        <dbReference type="EMBL" id="MFD1294678.1"/>
    </source>
</evidence>
<dbReference type="NCBIfam" id="NF047558">
    <property type="entry name" value="TPR_END_plus"/>
    <property type="match status" value="1"/>
</dbReference>
<evidence type="ECO:0000313" key="2">
    <source>
        <dbReference type="Proteomes" id="UP001597241"/>
    </source>
</evidence>
<gene>
    <name evidence="1" type="ORF">ACFQ5N_12615</name>
</gene>
<protein>
    <submittedName>
        <fullName evidence="1">SHOCT domain-containing protein</fullName>
    </submittedName>
</protein>
<dbReference type="Proteomes" id="UP001597241">
    <property type="component" value="Unassembled WGS sequence"/>
</dbReference>
<name>A0ABW3WR52_9FLAO</name>
<sequence>MKNQILLVISFLISGIIFSQDIPQLKLTKTGVAPIELEFEKLNSTDIYNKTMLWVQETFKNPKDALKENLINEKIKLQGFQHNAWWYKSMGIKNVNHMQYTVQINIKNNNVLFEYTVGEFYIFEGPEAQYDYRMFFKKDGSTRKQYVDAVTSLELTMNKLLVSYYNYISGKSVQVEHTDLNKYLTTLQNSLSNDSKNPETNFDLACFYSLIEDKNNAFSYLHSAVANGYKNWNNIKTNPDLKWLRSQDEFKEFTDNNYELPANYKTTPKIDYIQELKELALLKDKGIINEKEFNELKEKIIERAKKD</sequence>
<comment type="caution">
    <text evidence="1">The sequence shown here is derived from an EMBL/GenBank/DDBJ whole genome shotgun (WGS) entry which is preliminary data.</text>
</comment>